<dbReference type="GO" id="GO:0009236">
    <property type="term" value="P:cobalamin biosynthetic process"/>
    <property type="evidence" value="ECO:0007669"/>
    <property type="project" value="InterPro"/>
</dbReference>
<feature type="domain" description="Cobalamin biosynthesis central region" evidence="3">
    <location>
        <begin position="140"/>
        <end position="226"/>
    </location>
</feature>
<feature type="domain" description="CobE/GbiG C-terminal" evidence="1">
    <location>
        <begin position="229"/>
        <end position="351"/>
    </location>
</feature>
<organism evidence="4 5">
    <name type="scientific">Desulfoscipio gibsoniae DSM 7213</name>
    <dbReference type="NCBI Taxonomy" id="767817"/>
    <lineage>
        <taxon>Bacteria</taxon>
        <taxon>Bacillati</taxon>
        <taxon>Bacillota</taxon>
        <taxon>Clostridia</taxon>
        <taxon>Eubacteriales</taxon>
        <taxon>Desulfallaceae</taxon>
        <taxon>Desulfoscipio</taxon>
    </lineage>
</organism>
<dbReference type="InterPro" id="IPR021744">
    <property type="entry name" value="CbiG_N"/>
</dbReference>
<feature type="domain" description="Cobalamin synthesis G N-terminal" evidence="2">
    <location>
        <begin position="55"/>
        <end position="135"/>
    </location>
</feature>
<evidence type="ECO:0000313" key="4">
    <source>
        <dbReference type="EMBL" id="AGL01465.1"/>
    </source>
</evidence>
<dbReference type="EMBL" id="CP003273">
    <property type="protein sequence ID" value="AGL01465.1"/>
    <property type="molecule type" value="Genomic_DNA"/>
</dbReference>
<dbReference type="RefSeq" id="WP_006524559.1">
    <property type="nucleotide sequence ID" value="NC_021184.1"/>
</dbReference>
<dbReference type="Gene3D" id="3.40.50.11220">
    <property type="match status" value="1"/>
</dbReference>
<dbReference type="eggNOG" id="COG2073">
    <property type="taxonomic scope" value="Bacteria"/>
</dbReference>
<dbReference type="Pfam" id="PF11761">
    <property type="entry name" value="CbiG_mid"/>
    <property type="match status" value="1"/>
</dbReference>
<keyword evidence="5" id="KW-1185">Reference proteome</keyword>
<reference evidence="4 5" key="1">
    <citation type="submission" date="2012-01" db="EMBL/GenBank/DDBJ databases">
        <title>Complete sequence of Desulfotomaculum gibsoniae DSM 7213.</title>
        <authorList>
            <consortium name="US DOE Joint Genome Institute"/>
            <person name="Lucas S."/>
            <person name="Han J."/>
            <person name="Lapidus A."/>
            <person name="Cheng J.-F."/>
            <person name="Goodwin L."/>
            <person name="Pitluck S."/>
            <person name="Peters L."/>
            <person name="Ovchinnikova G."/>
            <person name="Teshima H."/>
            <person name="Detter J.C."/>
            <person name="Han C."/>
            <person name="Tapia R."/>
            <person name="Land M."/>
            <person name="Hauser L."/>
            <person name="Kyrpides N."/>
            <person name="Ivanova N."/>
            <person name="Pagani I."/>
            <person name="Parshina S."/>
            <person name="Plugge C."/>
            <person name="Muyzer G."/>
            <person name="Kuever J."/>
            <person name="Ivanova A."/>
            <person name="Nazina T."/>
            <person name="Klenk H.-P."/>
            <person name="Brambilla E."/>
            <person name="Spring S."/>
            <person name="Stams A.F."/>
            <person name="Woyke T."/>
        </authorList>
    </citation>
    <scope>NUCLEOTIDE SEQUENCE [LARGE SCALE GENOMIC DNA]</scope>
    <source>
        <strain evidence="4 5">DSM 7213</strain>
    </source>
</reference>
<dbReference type="Proteomes" id="UP000013520">
    <property type="component" value="Chromosome"/>
</dbReference>
<dbReference type="AlphaFoldDB" id="R4KLN7"/>
<dbReference type="InterPro" id="IPR021745">
    <property type="entry name" value="CbiG_mid"/>
</dbReference>
<dbReference type="InterPro" id="IPR002750">
    <property type="entry name" value="CobE/GbiG_C"/>
</dbReference>
<dbReference type="InterPro" id="IPR036518">
    <property type="entry name" value="CobE/GbiG_C_sf"/>
</dbReference>
<evidence type="ECO:0000259" key="2">
    <source>
        <dbReference type="Pfam" id="PF11760"/>
    </source>
</evidence>
<dbReference type="OrthoDB" id="9781023at2"/>
<evidence type="ECO:0000259" key="1">
    <source>
        <dbReference type="Pfam" id="PF01890"/>
    </source>
</evidence>
<evidence type="ECO:0000259" key="3">
    <source>
        <dbReference type="Pfam" id="PF11761"/>
    </source>
</evidence>
<dbReference type="PANTHER" id="PTHR37477:SF1">
    <property type="entry name" value="COBALT-PRECORRIN-5A HYDROLASE"/>
    <property type="match status" value="1"/>
</dbReference>
<protein>
    <submittedName>
        <fullName evidence="4">Cobalamin biosynthesis protein CbiG</fullName>
    </submittedName>
</protein>
<dbReference type="InterPro" id="IPR038029">
    <property type="entry name" value="GbiG_N_sf"/>
</dbReference>
<dbReference type="Pfam" id="PF11760">
    <property type="entry name" value="CbiG_N"/>
    <property type="match status" value="1"/>
</dbReference>
<dbReference type="HOGENOM" id="CLU_028397_0_0_9"/>
<dbReference type="SUPFAM" id="SSF159664">
    <property type="entry name" value="CobE/GbiG C-terminal domain-like"/>
    <property type="match status" value="1"/>
</dbReference>
<dbReference type="STRING" id="767817.Desgi_2024"/>
<proteinExistence type="predicted"/>
<dbReference type="KEGG" id="dgi:Desgi_2024"/>
<dbReference type="SUPFAM" id="SSF159672">
    <property type="entry name" value="CbiG N-terminal domain-like"/>
    <property type="match status" value="1"/>
</dbReference>
<dbReference type="PANTHER" id="PTHR37477">
    <property type="entry name" value="COBALT-PRECORRIN-5A HYDROLASE"/>
    <property type="match status" value="1"/>
</dbReference>
<dbReference type="Pfam" id="PF01890">
    <property type="entry name" value="CbiG_C"/>
    <property type="match status" value="1"/>
</dbReference>
<gene>
    <name evidence="4" type="ORF">Desgi_2024</name>
</gene>
<evidence type="ECO:0000313" key="5">
    <source>
        <dbReference type="Proteomes" id="UP000013520"/>
    </source>
</evidence>
<accession>R4KLN7</accession>
<sequence>MSTAIICLTARGYQLGQRIKNEINAVNPNSTVLYAPDRDYVDPADALIFNELAPVVQSVFNRNRQLIFIMALGIVVRMLAGHIRDKTTDPAVVVLDEAGQHVISVLAGHLGGANQLARQIARIIGARPVITTATDVHGLPAIDDLAREYNMAIDPLTAVRRVNSAIVNGRKVHIYTDIPLHIETGSQLKIYSTRDYPKPGSQVAYHVVITNRCLDEPLANTMFLRPRNLVAGVGCRSGTPGEKIRAAIQNALAGCRRSLLSLRALATIEQKAGEPGLQQVAAELKLPLACFSREQINTLMLNPSQALQRSDFVQKNMGVPGVSEPVALLATRKGELILAKQKYQGITVALAEDRC</sequence>
<dbReference type="InterPro" id="IPR052553">
    <property type="entry name" value="CbiG_hydrolase"/>
</dbReference>
<dbReference type="Gene3D" id="3.30.420.180">
    <property type="entry name" value="CobE/GbiG C-terminal domain"/>
    <property type="match status" value="1"/>
</dbReference>
<name>R4KLN7_9FIRM</name>